<dbReference type="InterPro" id="IPR050401">
    <property type="entry name" value="Cyclic_nucleotide_synthase"/>
</dbReference>
<dbReference type="Pfam" id="PF00211">
    <property type="entry name" value="Guanylate_cyc"/>
    <property type="match status" value="1"/>
</dbReference>
<dbReference type="Proteomes" id="UP000693970">
    <property type="component" value="Unassembled WGS sequence"/>
</dbReference>
<organism evidence="5 6">
    <name type="scientific">Nitzschia inconspicua</name>
    <dbReference type="NCBI Taxonomy" id="303405"/>
    <lineage>
        <taxon>Eukaryota</taxon>
        <taxon>Sar</taxon>
        <taxon>Stramenopiles</taxon>
        <taxon>Ochrophyta</taxon>
        <taxon>Bacillariophyta</taxon>
        <taxon>Bacillariophyceae</taxon>
        <taxon>Bacillariophycidae</taxon>
        <taxon>Bacillariales</taxon>
        <taxon>Bacillariaceae</taxon>
        <taxon>Nitzschia</taxon>
    </lineage>
</organism>
<dbReference type="EMBL" id="JAGRRH010000015">
    <property type="protein sequence ID" value="KAG7355795.1"/>
    <property type="molecule type" value="Genomic_DNA"/>
</dbReference>
<sequence>MKANELDHAMMYSSSRDKTQYDGNTNDVDSNFIEDNNLVSMSFASTTFEKPEVAAAEEERQRLGRTETRLVRILRILTLLILVLTAGFVVMAVYTFGRKSRQMSFSSEFEAHAIRIIESFHTGIGRQLSACDTLSASITSYAIESGSVFPNVTVPHWGVMSNNFQIQAQATFVQFYPLVTGNETDDWNRTLWQKYAALNHIWLMPSFTKEDLMRTAQDLQFGYEATPLTSEGVEGTEDSYGNELGHLAHAGSFSPFIWSSRENGPSLPLSGPYLPAWHFAPTLPIIELLNLNAIGRLIFYEGPASVVIKTGMASLGSGRKVTGVLLSGLYWRVLFQDLLPPSAQGIIVVLKNSLGQAETYRIDGSDAFYVRQGDLHDAAYDDMVEFASIVDYLTNRASPLTQSYTAANLTNAYTEYQMFVYPSSVTEAVYVTNEPMWYAVGIGSVSLFVAAVFLMYNYLVERRQKLVLDRAVQSIAVVHSLFPENVQKRLYEEQGQYKQNKNKDNRIEKIWNVTEPKANDGSISNFLESTKGNEETQDYRSDTQPIADLFSASTVFFADLAGFTRWSSSRSPVEVFGLLETIYSKFDSLALRRGVFKVETIGDCYVAVTGVPEVQEDHALIMAKFGSECMVGLQQLLVGTLTDKYGEDTRDLSLRIGIHSGPVTAGVLRGVKARFQLFGDTVNTAARMESTGMPGRIHCLQATADLLVAAGKGGWIRAREGLVHAKGKGELQTYWIENAQKSRTARSLQRNEL</sequence>
<comment type="caution">
    <text evidence="5">The sequence shown here is derived from an EMBL/GenBank/DDBJ whole genome shotgun (WGS) entry which is preliminary data.</text>
</comment>
<dbReference type="GO" id="GO:0004016">
    <property type="term" value="F:adenylate cyclase activity"/>
    <property type="evidence" value="ECO:0007669"/>
    <property type="project" value="TreeGrafter"/>
</dbReference>
<dbReference type="GO" id="GO:0000166">
    <property type="term" value="F:nucleotide binding"/>
    <property type="evidence" value="ECO:0007669"/>
    <property type="project" value="UniProtKB-KW"/>
</dbReference>
<keyword evidence="3" id="KW-0812">Transmembrane</keyword>
<accession>A0A9K3PQ09</accession>
<protein>
    <submittedName>
        <fullName evidence="5">Adenylate/guanylate cyclase</fullName>
    </submittedName>
</protein>
<evidence type="ECO:0000313" key="5">
    <source>
        <dbReference type="EMBL" id="KAG7355795.1"/>
    </source>
</evidence>
<dbReference type="CDD" id="cd07302">
    <property type="entry name" value="CHD"/>
    <property type="match status" value="1"/>
</dbReference>
<dbReference type="PANTHER" id="PTHR11920:SF335">
    <property type="entry name" value="GUANYLATE CYCLASE"/>
    <property type="match status" value="1"/>
</dbReference>
<feature type="transmembrane region" description="Helical" evidence="3">
    <location>
        <begin position="73"/>
        <end position="97"/>
    </location>
</feature>
<dbReference type="GO" id="GO:0035556">
    <property type="term" value="P:intracellular signal transduction"/>
    <property type="evidence" value="ECO:0007669"/>
    <property type="project" value="InterPro"/>
</dbReference>
<dbReference type="OrthoDB" id="40333at2759"/>
<name>A0A9K3PQ09_9STRA</name>
<dbReference type="PANTHER" id="PTHR11920">
    <property type="entry name" value="GUANYLYL CYCLASE"/>
    <property type="match status" value="1"/>
</dbReference>
<evidence type="ECO:0000256" key="3">
    <source>
        <dbReference type="SAM" id="Phobius"/>
    </source>
</evidence>
<dbReference type="GO" id="GO:0007168">
    <property type="term" value="P:receptor guanylyl cyclase signaling pathway"/>
    <property type="evidence" value="ECO:0007669"/>
    <property type="project" value="TreeGrafter"/>
</dbReference>
<evidence type="ECO:0000259" key="4">
    <source>
        <dbReference type="PROSITE" id="PS50125"/>
    </source>
</evidence>
<dbReference type="GO" id="GO:0001653">
    <property type="term" value="F:peptide receptor activity"/>
    <property type="evidence" value="ECO:0007669"/>
    <property type="project" value="TreeGrafter"/>
</dbReference>
<feature type="transmembrane region" description="Helical" evidence="3">
    <location>
        <begin position="436"/>
        <end position="460"/>
    </location>
</feature>
<dbReference type="InterPro" id="IPR001054">
    <property type="entry name" value="A/G_cyclase"/>
</dbReference>
<gene>
    <name evidence="5" type="ORF">IV203_000481</name>
</gene>
<dbReference type="PROSITE" id="PS50125">
    <property type="entry name" value="GUANYLATE_CYCLASE_2"/>
    <property type="match status" value="1"/>
</dbReference>
<evidence type="ECO:0000313" key="6">
    <source>
        <dbReference type="Proteomes" id="UP000693970"/>
    </source>
</evidence>
<reference evidence="5" key="2">
    <citation type="submission" date="2021-04" db="EMBL/GenBank/DDBJ databases">
        <authorList>
            <person name="Podell S."/>
        </authorList>
    </citation>
    <scope>NUCLEOTIDE SEQUENCE</scope>
    <source>
        <strain evidence="5">Hildebrandi</strain>
    </source>
</reference>
<keyword evidence="2" id="KW-0456">Lyase</keyword>
<keyword evidence="6" id="KW-1185">Reference proteome</keyword>
<keyword evidence="1" id="KW-0547">Nucleotide-binding</keyword>
<reference evidence="5" key="1">
    <citation type="journal article" date="2021" name="Sci. Rep.">
        <title>Diploid genomic architecture of Nitzschia inconspicua, an elite biomass production diatom.</title>
        <authorList>
            <person name="Oliver A."/>
            <person name="Podell S."/>
            <person name="Pinowska A."/>
            <person name="Traller J.C."/>
            <person name="Smith S.R."/>
            <person name="McClure R."/>
            <person name="Beliaev A."/>
            <person name="Bohutskyi P."/>
            <person name="Hill E.A."/>
            <person name="Rabines A."/>
            <person name="Zheng H."/>
            <person name="Allen L.Z."/>
            <person name="Kuo A."/>
            <person name="Grigoriev I.V."/>
            <person name="Allen A.E."/>
            <person name="Hazlebeck D."/>
            <person name="Allen E.E."/>
        </authorList>
    </citation>
    <scope>NUCLEOTIDE SEQUENCE</scope>
    <source>
        <strain evidence="5">Hildebrandi</strain>
    </source>
</reference>
<dbReference type="SMART" id="SM00044">
    <property type="entry name" value="CYCc"/>
    <property type="match status" value="1"/>
</dbReference>
<proteinExistence type="predicted"/>
<dbReference type="GO" id="GO:0004383">
    <property type="term" value="F:guanylate cyclase activity"/>
    <property type="evidence" value="ECO:0007669"/>
    <property type="project" value="TreeGrafter"/>
</dbReference>
<evidence type="ECO:0000256" key="1">
    <source>
        <dbReference type="ARBA" id="ARBA00022741"/>
    </source>
</evidence>
<keyword evidence="3" id="KW-1133">Transmembrane helix</keyword>
<feature type="domain" description="Guanylate cyclase" evidence="4">
    <location>
        <begin position="554"/>
        <end position="689"/>
    </location>
</feature>
<dbReference type="GO" id="GO:0005886">
    <property type="term" value="C:plasma membrane"/>
    <property type="evidence" value="ECO:0007669"/>
    <property type="project" value="TreeGrafter"/>
</dbReference>
<dbReference type="AlphaFoldDB" id="A0A9K3PQ09"/>
<evidence type="ECO:0000256" key="2">
    <source>
        <dbReference type="ARBA" id="ARBA00023239"/>
    </source>
</evidence>
<keyword evidence="3" id="KW-0472">Membrane</keyword>